<dbReference type="AlphaFoldDB" id="A0A2U3LFX7"/>
<accession>A0A2U3LFX7</accession>
<dbReference type="Proteomes" id="UP000238916">
    <property type="component" value="Unassembled WGS sequence"/>
</dbReference>
<name>A0A2U3LFX7_9FIRM</name>
<evidence type="ECO:0000313" key="1">
    <source>
        <dbReference type="EMBL" id="SPF50699.1"/>
    </source>
</evidence>
<gene>
    <name evidence="1" type="ORF">SBF1_4860003</name>
</gene>
<evidence type="ECO:0000313" key="2">
    <source>
        <dbReference type="Proteomes" id="UP000238916"/>
    </source>
</evidence>
<organism evidence="1 2">
    <name type="scientific">Candidatus Desulfosporosinus infrequens</name>
    <dbReference type="NCBI Taxonomy" id="2043169"/>
    <lineage>
        <taxon>Bacteria</taxon>
        <taxon>Bacillati</taxon>
        <taxon>Bacillota</taxon>
        <taxon>Clostridia</taxon>
        <taxon>Eubacteriales</taxon>
        <taxon>Desulfitobacteriaceae</taxon>
        <taxon>Desulfosporosinus</taxon>
    </lineage>
</organism>
<dbReference type="EMBL" id="OMOF01000430">
    <property type="protein sequence ID" value="SPF50699.1"/>
    <property type="molecule type" value="Genomic_DNA"/>
</dbReference>
<reference evidence="2" key="1">
    <citation type="submission" date="2018-02" db="EMBL/GenBank/DDBJ databases">
        <authorList>
            <person name="Hausmann B."/>
        </authorList>
    </citation>
    <scope>NUCLEOTIDE SEQUENCE [LARGE SCALE GENOMIC DNA]</scope>
    <source>
        <strain evidence="2">Peat soil MAG SbF1</strain>
    </source>
</reference>
<proteinExistence type="predicted"/>
<protein>
    <submittedName>
        <fullName evidence="1">Uncharacterized protein</fullName>
    </submittedName>
</protein>
<sequence length="43" mass="4909">MIQKGVILMAWVFHDGFLNCIDPNQAPKMLDYPELLAKEYGVV</sequence>